<evidence type="ECO:0000256" key="2">
    <source>
        <dbReference type="ARBA" id="ARBA00022692"/>
    </source>
</evidence>
<evidence type="ECO:0000256" key="4">
    <source>
        <dbReference type="ARBA" id="ARBA00023136"/>
    </source>
</evidence>
<protein>
    <recommendedName>
        <fullName evidence="8">Rhodopsin domain-containing protein</fullName>
    </recommendedName>
</protein>
<evidence type="ECO:0000256" key="3">
    <source>
        <dbReference type="ARBA" id="ARBA00022989"/>
    </source>
</evidence>
<evidence type="ECO:0000259" key="8">
    <source>
        <dbReference type="Pfam" id="PF20684"/>
    </source>
</evidence>
<dbReference type="EMBL" id="LFIV01000052">
    <property type="protein sequence ID" value="KZL72833.1"/>
    <property type="molecule type" value="Genomic_DNA"/>
</dbReference>
<dbReference type="Pfam" id="PF20684">
    <property type="entry name" value="Fung_rhodopsin"/>
    <property type="match status" value="1"/>
</dbReference>
<feature type="transmembrane region" description="Helical" evidence="7">
    <location>
        <begin position="45"/>
        <end position="64"/>
    </location>
</feature>
<feature type="transmembrane region" description="Helical" evidence="7">
    <location>
        <begin position="12"/>
        <end position="33"/>
    </location>
</feature>
<keyword evidence="2 7" id="KW-0812">Transmembrane</keyword>
<keyword evidence="3 7" id="KW-1133">Transmembrane helix</keyword>
<comment type="similarity">
    <text evidence="5">Belongs to the SAT4 family.</text>
</comment>
<dbReference type="InterPro" id="IPR052337">
    <property type="entry name" value="SAT4-like"/>
</dbReference>
<dbReference type="PANTHER" id="PTHR33048">
    <property type="entry name" value="PTH11-LIKE INTEGRAL MEMBRANE PROTEIN (AFU_ORTHOLOGUE AFUA_5G11245)"/>
    <property type="match status" value="1"/>
</dbReference>
<feature type="domain" description="Rhodopsin" evidence="8">
    <location>
        <begin position="13"/>
        <end position="105"/>
    </location>
</feature>
<name>A0A166U217_9PEZI</name>
<evidence type="ECO:0000256" key="6">
    <source>
        <dbReference type="SAM" id="MobiDB-lite"/>
    </source>
</evidence>
<organism evidence="9 10">
    <name type="scientific">Colletotrichum tofieldiae</name>
    <dbReference type="NCBI Taxonomy" id="708197"/>
    <lineage>
        <taxon>Eukaryota</taxon>
        <taxon>Fungi</taxon>
        <taxon>Dikarya</taxon>
        <taxon>Ascomycota</taxon>
        <taxon>Pezizomycotina</taxon>
        <taxon>Sordariomycetes</taxon>
        <taxon>Hypocreomycetidae</taxon>
        <taxon>Glomerellales</taxon>
        <taxon>Glomerellaceae</taxon>
        <taxon>Colletotrichum</taxon>
        <taxon>Colletotrichum spaethianum species complex</taxon>
    </lineage>
</organism>
<reference evidence="9 10" key="1">
    <citation type="submission" date="2015-06" db="EMBL/GenBank/DDBJ databases">
        <title>Survival trade-offs in plant roots during colonization by closely related pathogenic and mutualistic fungi.</title>
        <authorList>
            <person name="Hacquard S."/>
            <person name="Kracher B."/>
            <person name="Hiruma K."/>
            <person name="Weinman A."/>
            <person name="Muench P."/>
            <person name="Garrido Oter R."/>
            <person name="Ver Loren van Themaat E."/>
            <person name="Dallerey J.-F."/>
            <person name="Damm U."/>
            <person name="Henrissat B."/>
            <person name="Lespinet O."/>
            <person name="Thon M."/>
            <person name="Kemen E."/>
            <person name="McHardy A.C."/>
            <person name="Schulze-Lefert P."/>
            <person name="O'Connell R.J."/>
        </authorList>
    </citation>
    <scope>NUCLEOTIDE SEQUENCE [LARGE SCALE GENOMIC DNA]</scope>
    <source>
        <strain evidence="9 10">0861</strain>
    </source>
</reference>
<evidence type="ECO:0000256" key="1">
    <source>
        <dbReference type="ARBA" id="ARBA00004141"/>
    </source>
</evidence>
<accession>A0A166U217</accession>
<keyword evidence="10" id="KW-1185">Reference proteome</keyword>
<feature type="compositionally biased region" description="Polar residues" evidence="6">
    <location>
        <begin position="124"/>
        <end position="143"/>
    </location>
</feature>
<comment type="subcellular location">
    <subcellularLocation>
        <location evidence="1">Membrane</location>
        <topology evidence="1">Multi-pass membrane protein</topology>
    </subcellularLocation>
</comment>
<feature type="transmembrane region" description="Helical" evidence="7">
    <location>
        <begin position="76"/>
        <end position="99"/>
    </location>
</feature>
<dbReference type="AlphaFoldDB" id="A0A166U217"/>
<evidence type="ECO:0000313" key="10">
    <source>
        <dbReference type="Proteomes" id="UP000076552"/>
    </source>
</evidence>
<evidence type="ECO:0000256" key="5">
    <source>
        <dbReference type="ARBA" id="ARBA00038359"/>
    </source>
</evidence>
<sequence>MLPFTWMQTFNVIYSTTVDIAADLMIMALPITVLQSLQLDRKKKVGLGIAFSLAIITICVAVVRMTQVIQGKPVELVGLAVWGAVETATAVIVGSLPPLKALLTRRVKKYHSSTKRTPQRYGAQRSQPAAMSSYGPNPTSRSAMVTESIPLDDLHRSNQMNGRIYVQKTYETHVELDNSSRDDDDEAAIVRAQTKAWAT</sequence>
<evidence type="ECO:0000313" key="9">
    <source>
        <dbReference type="EMBL" id="KZL72833.1"/>
    </source>
</evidence>
<dbReference type="PANTHER" id="PTHR33048:SF162">
    <property type="entry name" value="SATRATOXIN BIOSYNTHESIS SC1 CLUSTER PROTEIN 4"/>
    <property type="match status" value="1"/>
</dbReference>
<dbReference type="InterPro" id="IPR049326">
    <property type="entry name" value="Rhodopsin_dom_fungi"/>
</dbReference>
<keyword evidence="4 7" id="KW-0472">Membrane</keyword>
<gene>
    <name evidence="9" type="ORF">CT0861_04440</name>
</gene>
<evidence type="ECO:0000256" key="7">
    <source>
        <dbReference type="SAM" id="Phobius"/>
    </source>
</evidence>
<comment type="caution">
    <text evidence="9">The sequence shown here is derived from an EMBL/GenBank/DDBJ whole genome shotgun (WGS) entry which is preliminary data.</text>
</comment>
<dbReference type="Proteomes" id="UP000076552">
    <property type="component" value="Unassembled WGS sequence"/>
</dbReference>
<feature type="region of interest" description="Disordered" evidence="6">
    <location>
        <begin position="111"/>
        <end position="143"/>
    </location>
</feature>
<dbReference type="STRING" id="708197.A0A166U217"/>
<dbReference type="GO" id="GO:0016020">
    <property type="term" value="C:membrane"/>
    <property type="evidence" value="ECO:0007669"/>
    <property type="project" value="UniProtKB-SubCell"/>
</dbReference>
<proteinExistence type="inferred from homology"/>